<evidence type="ECO:0000313" key="2">
    <source>
        <dbReference type="EMBL" id="SHL17317.1"/>
    </source>
</evidence>
<dbReference type="SUPFAM" id="SSF53800">
    <property type="entry name" value="Chelatase"/>
    <property type="match status" value="1"/>
</dbReference>
<protein>
    <submittedName>
        <fullName evidence="2">Sirohydrochlorin cobaltochelatase</fullName>
    </submittedName>
</protein>
<dbReference type="GO" id="GO:0019251">
    <property type="term" value="P:anaerobic cobalamin biosynthetic process"/>
    <property type="evidence" value="ECO:0007669"/>
    <property type="project" value="InterPro"/>
</dbReference>
<dbReference type="EMBL" id="FRBD01000027">
    <property type="protein sequence ID" value="SHL17317.1"/>
    <property type="molecule type" value="Genomic_DNA"/>
</dbReference>
<feature type="signal peptide" evidence="1">
    <location>
        <begin position="1"/>
        <end position="23"/>
    </location>
</feature>
<dbReference type="Gene3D" id="3.40.50.1400">
    <property type="match status" value="2"/>
</dbReference>
<keyword evidence="1" id="KW-0732">Signal</keyword>
<sequence>MKKIKSFLVATLAFALVAPVFTACSSDDDNTKENIISEFAVNDQMVAAQKAKSGKDVAVLLVAFGSTWNNAFLAFDKTKAAYEQAFPNADVYVCFSSDICINRASVGENTDDNGNIVKRDYYEPRYLLHAIGAAKYSKIYVQSLQVIPGEEFAAVVASVKKFMNNGYLGDAHLDDAYLAKLADNEAIFLGMPLLNDPDVDVPEVAKQLNSLYASEAQQGVVAFMGHGNPDTYDTFKANVRYQQLEEELQKLNPSYFVGTVDMPDNYKQDVLARMQDKGFNNGKVYLHALMSIAGDHAHNDMAGEGDEYWDASDEESEDNSWFEFFTHKGYNATVPVSGNHPQGLLELSGVLNVWINHTKNAEFLEDAYHSMYPEE</sequence>
<organism evidence="2 3">
    <name type="scientific">Xylanibacter ruminicola</name>
    <name type="common">Prevotella ruminicola</name>
    <dbReference type="NCBI Taxonomy" id="839"/>
    <lineage>
        <taxon>Bacteria</taxon>
        <taxon>Pseudomonadati</taxon>
        <taxon>Bacteroidota</taxon>
        <taxon>Bacteroidia</taxon>
        <taxon>Bacteroidales</taxon>
        <taxon>Prevotellaceae</taxon>
        <taxon>Xylanibacter</taxon>
    </lineage>
</organism>
<dbReference type="Proteomes" id="UP000184130">
    <property type="component" value="Unassembled WGS sequence"/>
</dbReference>
<proteinExistence type="predicted"/>
<name>A0A1M6YGC7_XYLRU</name>
<accession>A0A1M6YGC7</accession>
<dbReference type="AlphaFoldDB" id="A0A1M6YGC7"/>
<evidence type="ECO:0000256" key="1">
    <source>
        <dbReference type="SAM" id="SignalP"/>
    </source>
</evidence>
<dbReference type="RefSeq" id="WP_073211050.1">
    <property type="nucleotide sequence ID" value="NZ_FRBD01000027.1"/>
</dbReference>
<dbReference type="InterPro" id="IPR010388">
    <property type="entry name" value="Anaerobic_Co-chelatase"/>
</dbReference>
<dbReference type="OrthoDB" id="9770331at2"/>
<gene>
    <name evidence="2" type="ORF">SAMN05216463_12732</name>
</gene>
<dbReference type="Pfam" id="PF06180">
    <property type="entry name" value="CbiK"/>
    <property type="match status" value="1"/>
</dbReference>
<evidence type="ECO:0000313" key="3">
    <source>
        <dbReference type="Proteomes" id="UP000184130"/>
    </source>
</evidence>
<dbReference type="PROSITE" id="PS51257">
    <property type="entry name" value="PROKAR_LIPOPROTEIN"/>
    <property type="match status" value="1"/>
</dbReference>
<reference evidence="2 3" key="1">
    <citation type="submission" date="2016-11" db="EMBL/GenBank/DDBJ databases">
        <authorList>
            <person name="Jaros S."/>
            <person name="Januszkiewicz K."/>
            <person name="Wedrychowicz H."/>
        </authorList>
    </citation>
    <scope>NUCLEOTIDE SEQUENCE [LARGE SCALE GENOMIC DNA]</scope>
    <source>
        <strain evidence="2 3">KHT3</strain>
    </source>
</reference>
<dbReference type="GO" id="GO:0016852">
    <property type="term" value="F:sirohydrochlorin cobaltochelatase activity"/>
    <property type="evidence" value="ECO:0007669"/>
    <property type="project" value="InterPro"/>
</dbReference>
<feature type="chain" id="PRO_5012455174" evidence="1">
    <location>
        <begin position="24"/>
        <end position="375"/>
    </location>
</feature>